<keyword evidence="2" id="KW-1185">Reference proteome</keyword>
<reference evidence="1 2" key="1">
    <citation type="submission" date="2018-11" db="EMBL/GenBank/DDBJ databases">
        <title>Genome sequences of Brenneria nigrifluens and Brenneria rubrifaciens.</title>
        <authorList>
            <person name="Poret-Peterson A.T."/>
            <person name="McClean A.E."/>
            <person name="Kluepfel D.A."/>
        </authorList>
    </citation>
    <scope>NUCLEOTIDE SEQUENCE [LARGE SCALE GENOMIC DNA]</scope>
    <source>
        <strain evidence="1 2">6D370</strain>
    </source>
</reference>
<name>A0A4P8QLP3_9GAMM</name>
<accession>A0A4P8QLP3</accession>
<dbReference type="AlphaFoldDB" id="A0A4P8QLP3"/>
<gene>
    <name evidence="1" type="ORF">EH207_00495</name>
</gene>
<protein>
    <submittedName>
        <fullName evidence="1">Uncharacterized protein</fullName>
    </submittedName>
</protein>
<dbReference type="EMBL" id="CP034035">
    <property type="protein sequence ID" value="QCR07166.1"/>
    <property type="molecule type" value="Genomic_DNA"/>
</dbReference>
<organism evidence="1 2">
    <name type="scientific">Brenneria rubrifaciens</name>
    <dbReference type="NCBI Taxonomy" id="55213"/>
    <lineage>
        <taxon>Bacteria</taxon>
        <taxon>Pseudomonadati</taxon>
        <taxon>Pseudomonadota</taxon>
        <taxon>Gammaproteobacteria</taxon>
        <taxon>Enterobacterales</taxon>
        <taxon>Pectobacteriaceae</taxon>
        <taxon>Brenneria</taxon>
    </lineage>
</organism>
<dbReference type="KEGG" id="brb:EH207_00495"/>
<dbReference type="RefSeq" id="WP_175413611.1">
    <property type="nucleotide sequence ID" value="NZ_CP034035.1"/>
</dbReference>
<dbReference type="Proteomes" id="UP000299580">
    <property type="component" value="Chromosome"/>
</dbReference>
<proteinExistence type="predicted"/>
<sequence>MQLAEYWQVNPVVPFNKFRPEHVLLVRQDARRWVNDGVLLTAMAFDLRSAIDDLNFICRNEPGIVFQEDTIIIRKSAVFLICWRLIHSR</sequence>
<evidence type="ECO:0000313" key="2">
    <source>
        <dbReference type="Proteomes" id="UP000299580"/>
    </source>
</evidence>
<evidence type="ECO:0000313" key="1">
    <source>
        <dbReference type="EMBL" id="QCR07166.1"/>
    </source>
</evidence>